<dbReference type="InterPro" id="IPR001845">
    <property type="entry name" value="HTH_ArsR_DNA-bd_dom"/>
</dbReference>
<name>A0A4P6UZT9_9HYPH</name>
<dbReference type="Pfam" id="PF08241">
    <property type="entry name" value="Methyltransf_11"/>
    <property type="match status" value="1"/>
</dbReference>
<dbReference type="Proteomes" id="UP000293719">
    <property type="component" value="Chromosome"/>
</dbReference>
<dbReference type="InterPro" id="IPR029063">
    <property type="entry name" value="SAM-dependent_MTases_sf"/>
</dbReference>
<dbReference type="GO" id="GO:0003700">
    <property type="term" value="F:DNA-binding transcription factor activity"/>
    <property type="evidence" value="ECO:0007669"/>
    <property type="project" value="InterPro"/>
</dbReference>
<dbReference type="EMBL" id="CP036532">
    <property type="protein sequence ID" value="QBK30325.1"/>
    <property type="molecule type" value="Genomic_DNA"/>
</dbReference>
<dbReference type="InterPro" id="IPR011991">
    <property type="entry name" value="ArsR-like_HTH"/>
</dbReference>
<dbReference type="KEGG" id="rpod:E0E05_06750"/>
<dbReference type="SUPFAM" id="SSF53335">
    <property type="entry name" value="S-adenosyl-L-methionine-dependent methyltransferases"/>
    <property type="match status" value="1"/>
</dbReference>
<gene>
    <name evidence="2" type="ORF">E0E05_06750</name>
</gene>
<evidence type="ECO:0000259" key="1">
    <source>
        <dbReference type="PROSITE" id="PS50987"/>
    </source>
</evidence>
<proteinExistence type="predicted"/>
<dbReference type="InterPro" id="IPR036390">
    <property type="entry name" value="WH_DNA-bd_sf"/>
</dbReference>
<reference evidence="2 3" key="1">
    <citation type="journal article" date="2017" name="Int. J. Syst. Evol. Microbiol.">
        <title>Roseitalea porphyridii gen. nov., sp. nov., isolated from a red alga, and reclassification of Hoeflea suaedae Chung et al. 2013 as Pseudohoeflea suaedae gen. nov., comb. nov.</title>
        <authorList>
            <person name="Hyeon J.W."/>
            <person name="Jeong S.E."/>
            <person name="Baek K."/>
            <person name="Jeon C.O."/>
        </authorList>
    </citation>
    <scope>NUCLEOTIDE SEQUENCE [LARGE SCALE GENOMIC DNA]</scope>
    <source>
        <strain evidence="2 3">MA7-20</strain>
    </source>
</reference>
<evidence type="ECO:0000313" key="2">
    <source>
        <dbReference type="EMBL" id="QBK30325.1"/>
    </source>
</evidence>
<dbReference type="AlphaFoldDB" id="A0A4P6UZT9"/>
<sequence>MSFSNDNATRFSADALVEHLKSAAEPSRLRMLKLLSEAELTVSDLTTILGQSQPRVSRHLKLLLEARLIRRRQEGSWALFRLAHDSPQGALAADIVARIDPADPELSRDAERLADVKRKRRDEASAYFSANAESWDEIRSLHVPEPDVEAAMLRIAGDRTFSAMLDIGTGTGRMLELFAPRCRSAVGIDTNRNMLNVARANLDAAGLAHAEVRLGDVANMPVARDAFDLVTIHQVLHFLDDPAAAVAQAARSLAPGGRLVIVDFAPHDLEFLREEHQHLRLGFDTATVNGWFEAAGLDNARAEALAVDGGKAEGQLTVMIWAADDPRIQIADDNRPEAAKTEAA</sequence>
<dbReference type="OrthoDB" id="9789575at2"/>
<dbReference type="Gene3D" id="1.10.10.10">
    <property type="entry name" value="Winged helix-like DNA-binding domain superfamily/Winged helix DNA-binding domain"/>
    <property type="match status" value="1"/>
</dbReference>
<accession>A0A4P6UZT9</accession>
<protein>
    <submittedName>
        <fullName evidence="2">Metalloregulator ArsR/SmtB family transcription factor</fullName>
    </submittedName>
</protein>
<dbReference type="Gene3D" id="3.40.50.150">
    <property type="entry name" value="Vaccinia Virus protein VP39"/>
    <property type="match status" value="1"/>
</dbReference>
<evidence type="ECO:0000313" key="3">
    <source>
        <dbReference type="Proteomes" id="UP000293719"/>
    </source>
</evidence>
<dbReference type="RefSeq" id="WP_131616025.1">
    <property type="nucleotide sequence ID" value="NZ_CP036532.1"/>
</dbReference>
<dbReference type="PRINTS" id="PR00778">
    <property type="entry name" value="HTHARSR"/>
</dbReference>
<dbReference type="CDD" id="cd02440">
    <property type="entry name" value="AdoMet_MTases"/>
    <property type="match status" value="1"/>
</dbReference>
<dbReference type="PANTHER" id="PTHR43591">
    <property type="entry name" value="METHYLTRANSFERASE"/>
    <property type="match status" value="1"/>
</dbReference>
<feature type="domain" description="HTH arsR-type" evidence="1">
    <location>
        <begin position="8"/>
        <end position="102"/>
    </location>
</feature>
<organism evidence="2 3">
    <name type="scientific">Roseitalea porphyridii</name>
    <dbReference type="NCBI Taxonomy" id="1852022"/>
    <lineage>
        <taxon>Bacteria</taxon>
        <taxon>Pseudomonadati</taxon>
        <taxon>Pseudomonadota</taxon>
        <taxon>Alphaproteobacteria</taxon>
        <taxon>Hyphomicrobiales</taxon>
        <taxon>Ahrensiaceae</taxon>
        <taxon>Roseitalea</taxon>
    </lineage>
</organism>
<dbReference type="SUPFAM" id="SSF46785">
    <property type="entry name" value="Winged helix' DNA-binding domain"/>
    <property type="match status" value="1"/>
</dbReference>
<dbReference type="SMART" id="SM00418">
    <property type="entry name" value="HTH_ARSR"/>
    <property type="match status" value="1"/>
</dbReference>
<dbReference type="Pfam" id="PF01022">
    <property type="entry name" value="HTH_5"/>
    <property type="match status" value="1"/>
</dbReference>
<dbReference type="InterPro" id="IPR013216">
    <property type="entry name" value="Methyltransf_11"/>
</dbReference>
<dbReference type="InterPro" id="IPR036388">
    <property type="entry name" value="WH-like_DNA-bd_sf"/>
</dbReference>
<dbReference type="GO" id="GO:0008757">
    <property type="term" value="F:S-adenosylmethionine-dependent methyltransferase activity"/>
    <property type="evidence" value="ECO:0007669"/>
    <property type="project" value="InterPro"/>
</dbReference>
<dbReference type="GeneID" id="90766989"/>
<dbReference type="CDD" id="cd00090">
    <property type="entry name" value="HTH_ARSR"/>
    <property type="match status" value="1"/>
</dbReference>
<keyword evidence="3" id="KW-1185">Reference proteome</keyword>
<dbReference type="NCBIfam" id="NF033788">
    <property type="entry name" value="HTH_metalloreg"/>
    <property type="match status" value="1"/>
</dbReference>
<dbReference type="PROSITE" id="PS50987">
    <property type="entry name" value="HTH_ARSR_2"/>
    <property type="match status" value="1"/>
</dbReference>